<dbReference type="InterPro" id="IPR009091">
    <property type="entry name" value="RCC1/BLIP-II"/>
</dbReference>
<reference evidence="1" key="1">
    <citation type="submission" date="2021-02" db="EMBL/GenBank/DDBJ databases">
        <authorList>
            <person name="Dougan E. K."/>
            <person name="Rhodes N."/>
            <person name="Thang M."/>
            <person name="Chan C."/>
        </authorList>
    </citation>
    <scope>NUCLEOTIDE SEQUENCE</scope>
</reference>
<proteinExistence type="predicted"/>
<dbReference type="AlphaFoldDB" id="A0A812V9P6"/>
<gene>
    <name evidence="1" type="ORF">SNAT2548_LOCUS35007</name>
</gene>
<protein>
    <recommendedName>
        <fullName evidence="3">Ultraviolet-B receptor UVR8</fullName>
    </recommendedName>
</protein>
<dbReference type="GO" id="GO:0005737">
    <property type="term" value="C:cytoplasm"/>
    <property type="evidence" value="ECO:0007669"/>
    <property type="project" value="TreeGrafter"/>
</dbReference>
<dbReference type="Gene3D" id="2.130.10.30">
    <property type="entry name" value="Regulator of chromosome condensation 1/beta-lactamase-inhibitor protein II"/>
    <property type="match status" value="2"/>
</dbReference>
<dbReference type="PANTHER" id="PTHR45982:SF1">
    <property type="entry name" value="REGULATOR OF CHROMOSOME CONDENSATION"/>
    <property type="match status" value="1"/>
</dbReference>
<organism evidence="1 2">
    <name type="scientific">Symbiodinium natans</name>
    <dbReference type="NCBI Taxonomy" id="878477"/>
    <lineage>
        <taxon>Eukaryota</taxon>
        <taxon>Sar</taxon>
        <taxon>Alveolata</taxon>
        <taxon>Dinophyceae</taxon>
        <taxon>Suessiales</taxon>
        <taxon>Symbiodiniaceae</taxon>
        <taxon>Symbiodinium</taxon>
    </lineage>
</organism>
<dbReference type="PANTHER" id="PTHR45982">
    <property type="entry name" value="REGULATOR OF CHROMOSOME CONDENSATION"/>
    <property type="match status" value="1"/>
</dbReference>
<name>A0A812V9P6_9DINO</name>
<dbReference type="GO" id="GO:0005085">
    <property type="term" value="F:guanyl-nucleotide exchange factor activity"/>
    <property type="evidence" value="ECO:0007669"/>
    <property type="project" value="TreeGrafter"/>
</dbReference>
<sequence length="898" mass="95418">MGSALPNSACEQNALLQVTSTRLQGPSFPSLPSLPGLVQHAAERSSRMDEGRLEGVRKVHSEIEAMVKQLLTEKSTMETGRNRSDYNLSSTTLAVLDTVSTEMQSLLVEINESHIADEQLLLDLAQAFVQCNTDLAQRQLQSDNLSSLVASARQSHDACRASEQSLTAANASSWAAYLAAGSEAPPETVKQCMTNFVNGHNPEAVEDLEAMTSCAETIQSWSSDFAANMTNLQNTYTSDLNAVNQERVSCRVNQSTLESHFCEYRQQLSDSCIAVDSCHENANATWHELLVSIAASDVRRESSFIAATKVICYIQVLQSNLTQPAVQECQDLTADTSVINVNIPTPAGIATCDASPVATFPCEAGHPAFVHAASDLLRICDLGLLVFIFAQCRTLEVVDLLAAWLDMEYFNKSWYTQQPQILPDTCISCAARVTTTTTTLAVVVPARSPDPSWGEKEERENCGIEWDIPQDFGSCLYPAGELGSYLVCIGDNSVAAVFLSTCAVTSQVPTKLQCVGESSGGQLGGPGYPAYVDLGSRTASRVFGPTCCRFCALLDNEDLKCWGGNSNGEWQVFGGPHHVCAILDDQSLKCWGHGANGMLGFTPSNGPNVGDAPNEMGDNLPVVSFGALEGSHQVLGGSAWWHVCVLLDHPAEVTQLACFGVNGGEGRLARGNTDHHSLTPMPVDLGTGFHAVQVKCWGGNGNGQLGRGAPAVDVNNVGASPGDMGDNLPAVDLGTDQGGKPLKAIYIMVGHRHSCAILQGGAVKCWGSNTLFGPKEGQAGQPNSNSIVGDSPAEMGDHLPSVNIGENMVATELVGGVAHTCARLEGGALKCWGTGGNYDWASFLAHSALRSPKNFSRTAQNQEAPAVVFSSVLPCPHFPASGFPQSDALSPETRNPKP</sequence>
<dbReference type="Pfam" id="PF13540">
    <property type="entry name" value="RCC1_2"/>
    <property type="match status" value="1"/>
</dbReference>
<comment type="caution">
    <text evidence="1">The sequence shown here is derived from an EMBL/GenBank/DDBJ whole genome shotgun (WGS) entry which is preliminary data.</text>
</comment>
<accession>A0A812V9P6</accession>
<keyword evidence="2" id="KW-1185">Reference proteome</keyword>
<dbReference type="InterPro" id="IPR051553">
    <property type="entry name" value="Ran_GTPase-activating"/>
</dbReference>
<dbReference type="Proteomes" id="UP000604046">
    <property type="component" value="Unassembled WGS sequence"/>
</dbReference>
<evidence type="ECO:0008006" key="3">
    <source>
        <dbReference type="Google" id="ProtNLM"/>
    </source>
</evidence>
<dbReference type="SUPFAM" id="SSF50985">
    <property type="entry name" value="RCC1/BLIP-II"/>
    <property type="match status" value="1"/>
</dbReference>
<dbReference type="EMBL" id="CAJNDS010002843">
    <property type="protein sequence ID" value="CAE7615841.1"/>
    <property type="molecule type" value="Genomic_DNA"/>
</dbReference>
<evidence type="ECO:0000313" key="2">
    <source>
        <dbReference type="Proteomes" id="UP000604046"/>
    </source>
</evidence>
<evidence type="ECO:0000313" key="1">
    <source>
        <dbReference type="EMBL" id="CAE7615841.1"/>
    </source>
</evidence>